<dbReference type="AlphaFoldDB" id="A0A4V6MV49"/>
<dbReference type="CDD" id="cd17324">
    <property type="entry name" value="MFS_NepI_like"/>
    <property type="match status" value="1"/>
</dbReference>
<protein>
    <submittedName>
        <fullName evidence="10">MFS transporter</fullName>
    </submittedName>
</protein>
<dbReference type="InterPro" id="IPR020846">
    <property type="entry name" value="MFS_dom"/>
</dbReference>
<name>A0A4V6MV49_PROTD</name>
<evidence type="ECO:0000256" key="2">
    <source>
        <dbReference type="ARBA" id="ARBA00008335"/>
    </source>
</evidence>
<evidence type="ECO:0000256" key="7">
    <source>
        <dbReference type="ARBA" id="ARBA00023136"/>
    </source>
</evidence>
<dbReference type="InterPro" id="IPR036259">
    <property type="entry name" value="MFS_trans_sf"/>
</dbReference>
<feature type="transmembrane region" description="Helical" evidence="8">
    <location>
        <begin position="113"/>
        <end position="134"/>
    </location>
</feature>
<comment type="similarity">
    <text evidence="2">Belongs to the major facilitator superfamily.</text>
</comment>
<dbReference type="SUPFAM" id="SSF103473">
    <property type="entry name" value="MFS general substrate transporter"/>
    <property type="match status" value="1"/>
</dbReference>
<dbReference type="PROSITE" id="PS50850">
    <property type="entry name" value="MFS"/>
    <property type="match status" value="1"/>
</dbReference>
<feature type="transmembrane region" description="Helical" evidence="8">
    <location>
        <begin position="291"/>
        <end position="309"/>
    </location>
</feature>
<reference evidence="10 11" key="1">
    <citation type="submission" date="2019-01" db="EMBL/GenBank/DDBJ databases">
        <title>Lactibacter flavus gen. nov., sp. nov., a novel bacterium of the family Propionibacteriaceae isolated from raw milk and dairy products.</title>
        <authorList>
            <person name="Huptas C."/>
            <person name="Wenning M."/>
            <person name="Breitenwieser F."/>
            <person name="Doll E."/>
            <person name="Von Neubeck M."/>
            <person name="Busse H.-J."/>
            <person name="Scherer S."/>
        </authorList>
    </citation>
    <scope>NUCLEOTIDE SEQUENCE [LARGE SCALE GENOMIC DNA]</scope>
    <source>
        <strain evidence="10 11">DSM 22130</strain>
    </source>
</reference>
<dbReference type="Pfam" id="PF07690">
    <property type="entry name" value="MFS_1"/>
    <property type="match status" value="1"/>
</dbReference>
<evidence type="ECO:0000313" key="11">
    <source>
        <dbReference type="Proteomes" id="UP000291933"/>
    </source>
</evidence>
<feature type="transmembrane region" description="Helical" evidence="8">
    <location>
        <begin position="260"/>
        <end position="279"/>
    </location>
</feature>
<evidence type="ECO:0000256" key="3">
    <source>
        <dbReference type="ARBA" id="ARBA00022448"/>
    </source>
</evidence>
<feature type="transmembrane region" description="Helical" evidence="8">
    <location>
        <begin position="226"/>
        <end position="248"/>
    </location>
</feature>
<dbReference type="Gene3D" id="1.20.1250.20">
    <property type="entry name" value="MFS general substrate transporter like domains"/>
    <property type="match status" value="1"/>
</dbReference>
<keyword evidence="5 8" id="KW-0812">Transmembrane</keyword>
<dbReference type="PANTHER" id="PTHR43271">
    <property type="entry name" value="BLL2771 PROTEIN"/>
    <property type="match status" value="1"/>
</dbReference>
<proteinExistence type="inferred from homology"/>
<evidence type="ECO:0000313" key="10">
    <source>
        <dbReference type="EMBL" id="TBT94981.1"/>
    </source>
</evidence>
<keyword evidence="3" id="KW-0813">Transport</keyword>
<evidence type="ECO:0000256" key="4">
    <source>
        <dbReference type="ARBA" id="ARBA00022475"/>
    </source>
</evidence>
<dbReference type="InterPro" id="IPR011701">
    <property type="entry name" value="MFS"/>
</dbReference>
<evidence type="ECO:0000256" key="1">
    <source>
        <dbReference type="ARBA" id="ARBA00004651"/>
    </source>
</evidence>
<evidence type="ECO:0000256" key="6">
    <source>
        <dbReference type="ARBA" id="ARBA00022989"/>
    </source>
</evidence>
<dbReference type="Proteomes" id="UP000291933">
    <property type="component" value="Unassembled WGS sequence"/>
</dbReference>
<feature type="transmembrane region" description="Helical" evidence="8">
    <location>
        <begin position="88"/>
        <end position="107"/>
    </location>
</feature>
<keyword evidence="4" id="KW-1003">Cell membrane</keyword>
<sequence length="416" mass="42822">MAPVNAAPQQGYSPAEPAYRRVTVALFLAGMATFASIYSTQTLLPVLAHDFAITPTTAALSVSVTTICLGIALLFVGPLSDALGRVRLMQASLVATGITVLASSFVTDWAHMLLLRGVLGFAVAGLPAVATAYLREEIHHHWATAATGLYIGGTAIGGMAGRLLTGFLATVFDWRAAIGGIGVLALVSAVIVTLVLPRSRHFHATPLNPSALTANARRMLIDRGLVALYGIGFCAMGSFVATFNALSFRLASAPYSLTPATMSLLYLTYAVGSVASTYAGRLAARRGSRAVVPWALALQLAGVLLTLAAPLALVVVGVGLISVGFFAAHGVTSAWVSARASRKGPGTGFASGLYLFGYYLGSSVCGAIAGAAWSAGGWPWVVALASGVIAVGIGLSLFMRTVPVLPYPIDPQPPAH</sequence>
<feature type="transmembrane region" description="Helical" evidence="8">
    <location>
        <begin position="18"/>
        <end position="38"/>
    </location>
</feature>
<keyword evidence="11" id="KW-1185">Reference proteome</keyword>
<comment type="subcellular location">
    <subcellularLocation>
        <location evidence="1">Cell membrane</location>
        <topology evidence="1">Multi-pass membrane protein</topology>
    </subcellularLocation>
</comment>
<dbReference type="PANTHER" id="PTHR43271:SF1">
    <property type="entry name" value="INNER MEMBRANE TRANSPORT PROTEIN YNFM"/>
    <property type="match status" value="1"/>
</dbReference>
<accession>A0A4V6MV49</accession>
<feature type="transmembrane region" description="Helical" evidence="8">
    <location>
        <begin position="141"/>
        <end position="164"/>
    </location>
</feature>
<feature type="transmembrane region" description="Helical" evidence="8">
    <location>
        <begin position="58"/>
        <end position="76"/>
    </location>
</feature>
<dbReference type="GO" id="GO:0005886">
    <property type="term" value="C:plasma membrane"/>
    <property type="evidence" value="ECO:0007669"/>
    <property type="project" value="UniProtKB-SubCell"/>
</dbReference>
<feature type="domain" description="Major facilitator superfamily (MFS) profile" evidence="9">
    <location>
        <begin position="18"/>
        <end position="404"/>
    </location>
</feature>
<evidence type="ECO:0000256" key="8">
    <source>
        <dbReference type="SAM" id="Phobius"/>
    </source>
</evidence>
<feature type="transmembrane region" description="Helical" evidence="8">
    <location>
        <begin position="176"/>
        <end position="196"/>
    </location>
</feature>
<feature type="transmembrane region" description="Helical" evidence="8">
    <location>
        <begin position="315"/>
        <end position="336"/>
    </location>
</feature>
<organism evidence="10 11">
    <name type="scientific">Propioniciclava tarda</name>
    <dbReference type="NCBI Taxonomy" id="433330"/>
    <lineage>
        <taxon>Bacteria</taxon>
        <taxon>Bacillati</taxon>
        <taxon>Actinomycetota</taxon>
        <taxon>Actinomycetes</taxon>
        <taxon>Propionibacteriales</taxon>
        <taxon>Propionibacteriaceae</taxon>
        <taxon>Propioniciclava</taxon>
    </lineage>
</organism>
<evidence type="ECO:0000256" key="5">
    <source>
        <dbReference type="ARBA" id="ARBA00022692"/>
    </source>
</evidence>
<evidence type="ECO:0000259" key="9">
    <source>
        <dbReference type="PROSITE" id="PS50850"/>
    </source>
</evidence>
<keyword evidence="7 8" id="KW-0472">Membrane</keyword>
<feature type="transmembrane region" description="Helical" evidence="8">
    <location>
        <begin position="348"/>
        <end position="372"/>
    </location>
</feature>
<keyword evidence="6 8" id="KW-1133">Transmembrane helix</keyword>
<dbReference type="EMBL" id="SDMR01000008">
    <property type="protein sequence ID" value="TBT94981.1"/>
    <property type="molecule type" value="Genomic_DNA"/>
</dbReference>
<gene>
    <name evidence="10" type="ORF">ET996_08200</name>
</gene>
<comment type="caution">
    <text evidence="10">The sequence shown here is derived from an EMBL/GenBank/DDBJ whole genome shotgun (WGS) entry which is preliminary data.</text>
</comment>
<feature type="transmembrane region" description="Helical" evidence="8">
    <location>
        <begin position="378"/>
        <end position="398"/>
    </location>
</feature>
<dbReference type="OrthoDB" id="63984at2"/>
<dbReference type="GO" id="GO:0022857">
    <property type="term" value="F:transmembrane transporter activity"/>
    <property type="evidence" value="ECO:0007669"/>
    <property type="project" value="InterPro"/>
</dbReference>